<organism evidence="5 6">
    <name type="scientific">Rothia santali</name>
    <dbReference type="NCBI Taxonomy" id="2949643"/>
    <lineage>
        <taxon>Bacteria</taxon>
        <taxon>Bacillati</taxon>
        <taxon>Actinomycetota</taxon>
        <taxon>Actinomycetes</taxon>
        <taxon>Micrococcales</taxon>
        <taxon>Micrococcaceae</taxon>
        <taxon>Rothia</taxon>
    </lineage>
</organism>
<protein>
    <submittedName>
        <fullName evidence="5">DeoR/GlpR family DNA-binding transcription regulator</fullName>
    </submittedName>
</protein>
<dbReference type="PANTHER" id="PTHR30363">
    <property type="entry name" value="HTH-TYPE TRANSCRIPTIONAL REGULATOR SRLR-RELATED"/>
    <property type="match status" value="1"/>
</dbReference>
<dbReference type="PROSITE" id="PS51000">
    <property type="entry name" value="HTH_DEOR_2"/>
    <property type="match status" value="1"/>
</dbReference>
<reference evidence="5" key="1">
    <citation type="submission" date="2022-06" db="EMBL/GenBank/DDBJ databases">
        <title>Rothia sp. isolated from sandalwood seedling.</title>
        <authorList>
            <person name="Tuikhar N."/>
            <person name="Kirdat K."/>
            <person name="Thorat V."/>
            <person name="Swetha P."/>
            <person name="Padma S."/>
            <person name="Sundararaj R."/>
            <person name="Yadav A."/>
        </authorList>
    </citation>
    <scope>NUCLEOTIDE SEQUENCE</scope>
    <source>
        <strain evidence="5">AR01</strain>
    </source>
</reference>
<dbReference type="PRINTS" id="PR00037">
    <property type="entry name" value="HTHLACR"/>
</dbReference>
<proteinExistence type="predicted"/>
<dbReference type="GO" id="GO:0003677">
    <property type="term" value="F:DNA binding"/>
    <property type="evidence" value="ECO:0007669"/>
    <property type="project" value="UniProtKB-KW"/>
</dbReference>
<dbReference type="Pfam" id="PF00455">
    <property type="entry name" value="DeoRC"/>
    <property type="match status" value="1"/>
</dbReference>
<dbReference type="InterPro" id="IPR036388">
    <property type="entry name" value="WH-like_DNA-bd_sf"/>
</dbReference>
<accession>A0A9X2KJC8</accession>
<dbReference type="SUPFAM" id="SSF46785">
    <property type="entry name" value="Winged helix' DNA-binding domain"/>
    <property type="match status" value="1"/>
</dbReference>
<keyword evidence="6" id="KW-1185">Reference proteome</keyword>
<keyword evidence="2 5" id="KW-0238">DNA-binding</keyword>
<evidence type="ECO:0000256" key="2">
    <source>
        <dbReference type="ARBA" id="ARBA00023125"/>
    </source>
</evidence>
<dbReference type="SUPFAM" id="SSF100950">
    <property type="entry name" value="NagB/RpiA/CoA transferase-like"/>
    <property type="match status" value="1"/>
</dbReference>
<dbReference type="InterPro" id="IPR036390">
    <property type="entry name" value="WH_DNA-bd_sf"/>
</dbReference>
<gene>
    <name evidence="5" type="ORF">NBM05_13970</name>
</gene>
<dbReference type="PANTHER" id="PTHR30363:SF58">
    <property type="entry name" value="REGULATORY PROTEIN, DEOR FAMILY"/>
    <property type="match status" value="1"/>
</dbReference>
<dbReference type="SMART" id="SM00420">
    <property type="entry name" value="HTH_DEOR"/>
    <property type="match status" value="1"/>
</dbReference>
<dbReference type="InterPro" id="IPR050313">
    <property type="entry name" value="Carb_Metab_HTH_regulators"/>
</dbReference>
<dbReference type="RefSeq" id="WP_254168710.1">
    <property type="nucleotide sequence ID" value="NZ_JANAFB010000051.1"/>
</dbReference>
<evidence type="ECO:0000259" key="4">
    <source>
        <dbReference type="PROSITE" id="PS51000"/>
    </source>
</evidence>
<keyword evidence="1" id="KW-0805">Transcription regulation</keyword>
<dbReference type="SMART" id="SM01134">
    <property type="entry name" value="DeoRC"/>
    <property type="match status" value="1"/>
</dbReference>
<evidence type="ECO:0000313" key="6">
    <source>
        <dbReference type="Proteomes" id="UP001139502"/>
    </source>
</evidence>
<feature type="domain" description="HTH deoR-type" evidence="4">
    <location>
        <begin position="11"/>
        <end position="66"/>
    </location>
</feature>
<dbReference type="Proteomes" id="UP001139502">
    <property type="component" value="Unassembled WGS sequence"/>
</dbReference>
<dbReference type="EMBL" id="JANAFB010000051">
    <property type="protein sequence ID" value="MCP3427088.1"/>
    <property type="molecule type" value="Genomic_DNA"/>
</dbReference>
<dbReference type="InterPro" id="IPR018356">
    <property type="entry name" value="Tscrpt_reg_HTH_DeoR_CS"/>
</dbReference>
<dbReference type="GO" id="GO:0003700">
    <property type="term" value="F:DNA-binding transcription factor activity"/>
    <property type="evidence" value="ECO:0007669"/>
    <property type="project" value="InterPro"/>
</dbReference>
<dbReference type="PROSITE" id="PS00894">
    <property type="entry name" value="HTH_DEOR_1"/>
    <property type="match status" value="1"/>
</dbReference>
<dbReference type="AlphaFoldDB" id="A0A9X2KJC8"/>
<evidence type="ECO:0000313" key="5">
    <source>
        <dbReference type="EMBL" id="MCP3427088.1"/>
    </source>
</evidence>
<dbReference type="InterPro" id="IPR001034">
    <property type="entry name" value="DeoR_HTH"/>
</dbReference>
<keyword evidence="3" id="KW-0804">Transcription</keyword>
<dbReference type="InterPro" id="IPR014036">
    <property type="entry name" value="DeoR-like_C"/>
</dbReference>
<name>A0A9X2KJC8_9MICC</name>
<sequence length="265" mass="28663">MTDPVQTPLIPEQRREFIFSQLRRDSVLSIRQLTSMLGVSHMTIRRDIAALEDQGKVISTPGGAKIASRLVVEPSRTVKAMADVEQKTAISAHAASLIRDSMTVYVDAGTTLHPLPRFLKDRRDLTVVTNDLAIAHSLMDLPGVEIIMTGGQVEKRNQSSTGRLAALTLRELSIDLAFLTTSSWEIKRGVTIPTEFKVEPKLAAMRSASEVVLAAASTKYGSAARYRVCGLEELDLVVTDAGLTAEQAADLDERGIEVAVAAPLG</sequence>
<comment type="caution">
    <text evidence="5">The sequence shown here is derived from an EMBL/GenBank/DDBJ whole genome shotgun (WGS) entry which is preliminary data.</text>
</comment>
<dbReference type="Gene3D" id="1.10.10.10">
    <property type="entry name" value="Winged helix-like DNA-binding domain superfamily/Winged helix DNA-binding domain"/>
    <property type="match status" value="1"/>
</dbReference>
<dbReference type="Pfam" id="PF08220">
    <property type="entry name" value="HTH_DeoR"/>
    <property type="match status" value="1"/>
</dbReference>
<evidence type="ECO:0000256" key="3">
    <source>
        <dbReference type="ARBA" id="ARBA00023163"/>
    </source>
</evidence>
<dbReference type="InterPro" id="IPR037171">
    <property type="entry name" value="NagB/RpiA_transferase-like"/>
</dbReference>
<evidence type="ECO:0000256" key="1">
    <source>
        <dbReference type="ARBA" id="ARBA00023015"/>
    </source>
</evidence>